<dbReference type="Proteomes" id="UP001385951">
    <property type="component" value="Unassembled WGS sequence"/>
</dbReference>
<dbReference type="SUPFAM" id="SSF69593">
    <property type="entry name" value="Glycerol-3-phosphate (1)-acyltransferase"/>
    <property type="match status" value="1"/>
</dbReference>
<dbReference type="InterPro" id="IPR000872">
    <property type="entry name" value="Tafazzin"/>
</dbReference>
<comment type="similarity">
    <text evidence="2 12">Belongs to the taffazin family.</text>
</comment>
<evidence type="ECO:0000256" key="12">
    <source>
        <dbReference type="RuleBase" id="RU365062"/>
    </source>
</evidence>
<name>A0AAW0FWL7_9APHY</name>
<keyword evidence="15" id="KW-1185">Reference proteome</keyword>
<keyword evidence="7" id="KW-0496">Mitochondrion</keyword>
<evidence type="ECO:0000256" key="10">
    <source>
        <dbReference type="ARBA" id="ARBA00024323"/>
    </source>
</evidence>
<dbReference type="PRINTS" id="PR00979">
    <property type="entry name" value="TAFAZZIN"/>
</dbReference>
<dbReference type="SMART" id="SM00563">
    <property type="entry name" value="PlsC"/>
    <property type="match status" value="1"/>
</dbReference>
<dbReference type="GO" id="GO:0005743">
    <property type="term" value="C:mitochondrial inner membrane"/>
    <property type="evidence" value="ECO:0007669"/>
    <property type="project" value="UniProtKB-SubCell"/>
</dbReference>
<evidence type="ECO:0000256" key="8">
    <source>
        <dbReference type="ARBA" id="ARBA00023136"/>
    </source>
</evidence>
<keyword evidence="9" id="KW-0012">Acyltransferase</keyword>
<gene>
    <name evidence="14" type="ORF">QCA50_015098</name>
</gene>
<keyword evidence="3" id="KW-0808">Transferase</keyword>
<accession>A0AAW0FWL7</accession>
<dbReference type="InterPro" id="IPR002123">
    <property type="entry name" value="Plipid/glycerol_acylTrfase"/>
</dbReference>
<keyword evidence="6" id="KW-0443">Lipid metabolism</keyword>
<dbReference type="EMBL" id="JASBNA010000039">
    <property type="protein sequence ID" value="KAK7681751.1"/>
    <property type="molecule type" value="Genomic_DNA"/>
</dbReference>
<dbReference type="PANTHER" id="PTHR12497">
    <property type="entry name" value="TAZ PROTEIN TAFAZZIN"/>
    <property type="match status" value="1"/>
</dbReference>
<dbReference type="CDD" id="cd07989">
    <property type="entry name" value="LPLAT_AGPAT-like"/>
    <property type="match status" value="1"/>
</dbReference>
<evidence type="ECO:0000256" key="5">
    <source>
        <dbReference type="ARBA" id="ARBA00022792"/>
    </source>
</evidence>
<reference evidence="14 15" key="1">
    <citation type="submission" date="2022-09" db="EMBL/GenBank/DDBJ databases">
        <authorList>
            <person name="Palmer J.M."/>
        </authorList>
    </citation>
    <scope>NUCLEOTIDE SEQUENCE [LARGE SCALE GENOMIC DNA]</scope>
    <source>
        <strain evidence="14 15">DSM 7382</strain>
    </source>
</reference>
<dbReference type="AlphaFoldDB" id="A0AAW0FWL7"/>
<comment type="subcellular location">
    <subcellularLocation>
        <location evidence="1">Mitochondrion inner membrane</location>
        <topology evidence="1">Peripheral membrane protein</topology>
        <orientation evidence="1">Intermembrane side</orientation>
    </subcellularLocation>
    <subcellularLocation>
        <location evidence="10">Mitochondrion outer membrane</location>
        <topology evidence="10">Peripheral membrane protein</topology>
        <orientation evidence="10">Intermembrane side</orientation>
    </subcellularLocation>
</comment>
<comment type="catalytic activity">
    <reaction evidence="11">
        <text>1'-[1,2-diacyl-sn-glycero-3-phospho],3'-[1-acyl-sn-glycero-3-phospho]-glycerol + a 1,2-diacyl-sn-glycero-3-phosphocholine = a cardiolipin + a 1-acyl-sn-glycero-3-phosphocholine</text>
        <dbReference type="Rhea" id="RHEA:33731"/>
        <dbReference type="ChEBI" id="CHEBI:57643"/>
        <dbReference type="ChEBI" id="CHEBI:58168"/>
        <dbReference type="ChEBI" id="CHEBI:62237"/>
        <dbReference type="ChEBI" id="CHEBI:64743"/>
    </reaction>
    <physiologicalReaction direction="left-to-right" evidence="11">
        <dbReference type="Rhea" id="RHEA:33732"/>
    </physiologicalReaction>
    <physiologicalReaction direction="right-to-left" evidence="11">
        <dbReference type="Rhea" id="RHEA:33733"/>
    </physiologicalReaction>
</comment>
<evidence type="ECO:0000256" key="2">
    <source>
        <dbReference type="ARBA" id="ARBA00010524"/>
    </source>
</evidence>
<dbReference type="GO" id="GO:0035965">
    <property type="term" value="P:cardiolipin acyl-chain remodeling"/>
    <property type="evidence" value="ECO:0007669"/>
    <property type="project" value="TreeGrafter"/>
</dbReference>
<evidence type="ECO:0000313" key="15">
    <source>
        <dbReference type="Proteomes" id="UP001385951"/>
    </source>
</evidence>
<dbReference type="PANTHER" id="PTHR12497:SF0">
    <property type="entry name" value="TAFAZZIN"/>
    <property type="match status" value="1"/>
</dbReference>
<keyword evidence="5" id="KW-0999">Mitochondrion inner membrane</keyword>
<proteinExistence type="inferred from homology"/>
<feature type="domain" description="Phospholipid/glycerol acyltransferase" evidence="13">
    <location>
        <begin position="52"/>
        <end position="187"/>
    </location>
</feature>
<keyword evidence="4" id="KW-1000">Mitochondrion outer membrane</keyword>
<evidence type="ECO:0000256" key="9">
    <source>
        <dbReference type="ARBA" id="ARBA00023315"/>
    </source>
</evidence>
<keyword evidence="8" id="KW-0472">Membrane</keyword>
<dbReference type="Pfam" id="PF01553">
    <property type="entry name" value="Acyltransferase"/>
    <property type="match status" value="1"/>
</dbReference>
<evidence type="ECO:0000256" key="4">
    <source>
        <dbReference type="ARBA" id="ARBA00022787"/>
    </source>
</evidence>
<comment type="caution">
    <text evidence="14">The sequence shown here is derived from an EMBL/GenBank/DDBJ whole genome shotgun (WGS) entry which is preliminary data.</text>
</comment>
<organism evidence="14 15">
    <name type="scientific">Cerrena zonata</name>
    <dbReference type="NCBI Taxonomy" id="2478898"/>
    <lineage>
        <taxon>Eukaryota</taxon>
        <taxon>Fungi</taxon>
        <taxon>Dikarya</taxon>
        <taxon>Basidiomycota</taxon>
        <taxon>Agaricomycotina</taxon>
        <taxon>Agaricomycetes</taxon>
        <taxon>Polyporales</taxon>
        <taxon>Cerrenaceae</taxon>
        <taxon>Cerrena</taxon>
    </lineage>
</organism>
<evidence type="ECO:0000256" key="6">
    <source>
        <dbReference type="ARBA" id="ARBA00023098"/>
    </source>
</evidence>
<evidence type="ECO:0000256" key="3">
    <source>
        <dbReference type="ARBA" id="ARBA00022679"/>
    </source>
</evidence>
<evidence type="ECO:0000313" key="14">
    <source>
        <dbReference type="EMBL" id="KAK7681751.1"/>
    </source>
</evidence>
<evidence type="ECO:0000256" key="7">
    <source>
        <dbReference type="ARBA" id="ARBA00023128"/>
    </source>
</evidence>
<dbReference type="GO" id="GO:0047184">
    <property type="term" value="F:1-acylglycerophosphocholine O-acyltransferase activity"/>
    <property type="evidence" value="ECO:0007669"/>
    <property type="project" value="TreeGrafter"/>
</dbReference>
<sequence length="419" mass="46477">MSSLLSKLTVGTIGITCKTFLNIGYCSSVTVNGLENLVEALNSDERNSGRGIITISNHISTLDDPVTWGILPTRYFFNTRTTRWVLGASDIMFTNPLLSVFFRKGQVIETFRGGGIFQPAVDTAVDKLNEGAWIHLFGEGKVNQPKVDEKRDDILPHDLLRFKWGVGRIVMEAVKPPIIIPMWLTGELYCFDKIMPENRQGLSKFFPRSGAHLSVTVGKPIDDDEVKRTIIDNKSEFSGQCVETKDRTPDSLVHKSEEGWLADAVHENRDVSLLMHTNNMRFISVTSFCVLITAMVNGAQVEFFTNKACDSASETYRGDCNFCSDPPGGKPLSCSEFLAILSVRTDWGAVRFSDIPSDFRVTVHNQDKCTSASQVGQGFGPACWIQGATKIRSAWVACAGQRLESFNTTQEQDAEQVHE</sequence>
<dbReference type="GO" id="GO:0007007">
    <property type="term" value="P:inner mitochondrial membrane organization"/>
    <property type="evidence" value="ECO:0007669"/>
    <property type="project" value="TreeGrafter"/>
</dbReference>
<dbReference type="GO" id="GO:0005741">
    <property type="term" value="C:mitochondrial outer membrane"/>
    <property type="evidence" value="ECO:0007669"/>
    <property type="project" value="UniProtKB-SubCell"/>
</dbReference>
<evidence type="ECO:0000259" key="13">
    <source>
        <dbReference type="SMART" id="SM00563"/>
    </source>
</evidence>
<evidence type="ECO:0000256" key="1">
    <source>
        <dbReference type="ARBA" id="ARBA00004137"/>
    </source>
</evidence>
<evidence type="ECO:0000256" key="11">
    <source>
        <dbReference type="ARBA" id="ARBA00047906"/>
    </source>
</evidence>
<protein>
    <recommendedName>
        <fullName evidence="12">Tafazzin family protein</fullName>
    </recommendedName>
</protein>